<dbReference type="GO" id="GO:0005886">
    <property type="term" value="C:plasma membrane"/>
    <property type="evidence" value="ECO:0007669"/>
    <property type="project" value="TreeGrafter"/>
</dbReference>
<dbReference type="GO" id="GO:0004467">
    <property type="term" value="F:long-chain fatty acid-CoA ligase activity"/>
    <property type="evidence" value="ECO:0007669"/>
    <property type="project" value="TreeGrafter"/>
</dbReference>
<evidence type="ECO:0000259" key="5">
    <source>
        <dbReference type="Pfam" id="PF00501"/>
    </source>
</evidence>
<accession>A0A507BV31</accession>
<dbReference type="InterPro" id="IPR000873">
    <property type="entry name" value="AMP-dep_synth/lig_dom"/>
</dbReference>
<gene>
    <name evidence="7" type="ORF">SeMB42_g07766</name>
</gene>
<dbReference type="Pfam" id="PF13193">
    <property type="entry name" value="AMP-binding_C"/>
    <property type="match status" value="1"/>
</dbReference>
<protein>
    <recommendedName>
        <fullName evidence="9">AMP-dependent synthetase/ligase domain-containing protein</fullName>
    </recommendedName>
</protein>
<evidence type="ECO:0008006" key="9">
    <source>
        <dbReference type="Google" id="ProtNLM"/>
    </source>
</evidence>
<organism evidence="7 8">
    <name type="scientific">Synchytrium endobioticum</name>
    <dbReference type="NCBI Taxonomy" id="286115"/>
    <lineage>
        <taxon>Eukaryota</taxon>
        <taxon>Fungi</taxon>
        <taxon>Fungi incertae sedis</taxon>
        <taxon>Chytridiomycota</taxon>
        <taxon>Chytridiomycota incertae sedis</taxon>
        <taxon>Chytridiomycetes</taxon>
        <taxon>Synchytriales</taxon>
        <taxon>Synchytriaceae</taxon>
        <taxon>Synchytrium</taxon>
    </lineage>
</organism>
<keyword evidence="2" id="KW-0436">Ligase</keyword>
<reference evidence="7 8" key="1">
    <citation type="journal article" date="2019" name="Sci. Rep.">
        <title>Comparative genomics of chytrid fungi reveal insights into the obligate biotrophic and pathogenic lifestyle of Synchytrium endobioticum.</title>
        <authorList>
            <person name="van de Vossenberg B.T.L.H."/>
            <person name="Warris S."/>
            <person name="Nguyen H.D.T."/>
            <person name="van Gent-Pelzer M.P.E."/>
            <person name="Joly D.L."/>
            <person name="van de Geest H.C."/>
            <person name="Bonants P.J.M."/>
            <person name="Smith D.S."/>
            <person name="Levesque C.A."/>
            <person name="van der Lee T.A.J."/>
        </authorList>
    </citation>
    <scope>NUCLEOTIDE SEQUENCE [LARGE SCALE GENOMIC DNA]</scope>
    <source>
        <strain evidence="7 8">MB42</strain>
    </source>
</reference>
<dbReference type="InterPro" id="IPR025110">
    <property type="entry name" value="AMP-bd_C"/>
</dbReference>
<evidence type="ECO:0000256" key="3">
    <source>
        <dbReference type="ARBA" id="ARBA00022741"/>
    </source>
</evidence>
<evidence type="ECO:0000259" key="6">
    <source>
        <dbReference type="Pfam" id="PF13193"/>
    </source>
</evidence>
<dbReference type="PANTHER" id="PTHR43107:SF15">
    <property type="entry name" value="FATTY ACID TRANSPORT PROTEIN 3, ISOFORM A"/>
    <property type="match status" value="1"/>
</dbReference>
<name>A0A507BV31_9FUNG</name>
<comment type="similarity">
    <text evidence="1">Belongs to the ATP-dependent AMP-binding enzyme family.</text>
</comment>
<dbReference type="FunFam" id="3.30.300.30:FF:000002">
    <property type="entry name" value="Long-chain fatty acid transport protein 1"/>
    <property type="match status" value="1"/>
</dbReference>
<feature type="domain" description="AMP-binding enzyme C-terminal" evidence="6">
    <location>
        <begin position="466"/>
        <end position="540"/>
    </location>
</feature>
<dbReference type="PANTHER" id="PTHR43107">
    <property type="entry name" value="LONG-CHAIN FATTY ACID TRANSPORT PROTEIN"/>
    <property type="match status" value="1"/>
</dbReference>
<feature type="domain" description="AMP-dependent synthetase/ligase" evidence="5">
    <location>
        <begin position="55"/>
        <end position="342"/>
    </location>
</feature>
<evidence type="ECO:0000313" key="7">
    <source>
        <dbReference type="EMBL" id="TPX31382.1"/>
    </source>
</evidence>
<proteinExistence type="inferred from homology"/>
<dbReference type="VEuPathDB" id="FungiDB:SeMB42_g07766"/>
<dbReference type="GO" id="GO:0044539">
    <property type="term" value="P:long-chain fatty acid import into cell"/>
    <property type="evidence" value="ECO:0007669"/>
    <property type="project" value="TreeGrafter"/>
</dbReference>
<dbReference type="InterPro" id="IPR042099">
    <property type="entry name" value="ANL_N_sf"/>
</dbReference>
<dbReference type="Proteomes" id="UP000317494">
    <property type="component" value="Unassembled WGS sequence"/>
</dbReference>
<evidence type="ECO:0000313" key="8">
    <source>
        <dbReference type="Proteomes" id="UP000317494"/>
    </source>
</evidence>
<dbReference type="InterPro" id="IPR045851">
    <property type="entry name" value="AMP-bd_C_sf"/>
</dbReference>
<dbReference type="Pfam" id="PF00501">
    <property type="entry name" value="AMP-binding"/>
    <property type="match status" value="1"/>
</dbReference>
<dbReference type="Gene3D" id="3.30.300.30">
    <property type="match status" value="1"/>
</dbReference>
<keyword evidence="3" id="KW-0547">Nucleotide-binding</keyword>
<keyword evidence="8" id="KW-1185">Reference proteome</keyword>
<keyword evidence="4" id="KW-0067">ATP-binding</keyword>
<dbReference type="GO" id="GO:0005524">
    <property type="term" value="F:ATP binding"/>
    <property type="evidence" value="ECO:0007669"/>
    <property type="project" value="UniProtKB-KW"/>
</dbReference>
<evidence type="ECO:0000256" key="1">
    <source>
        <dbReference type="ARBA" id="ARBA00006432"/>
    </source>
</evidence>
<comment type="caution">
    <text evidence="7">The sequence shown here is derived from an EMBL/GenBank/DDBJ whole genome shotgun (WGS) entry which is preliminary data.</text>
</comment>
<dbReference type="PROSITE" id="PS00455">
    <property type="entry name" value="AMP_BINDING"/>
    <property type="match status" value="1"/>
</dbReference>
<evidence type="ECO:0000256" key="4">
    <source>
        <dbReference type="ARBA" id="ARBA00022840"/>
    </source>
</evidence>
<sequence>MVAWTSTLFSPLKEIDERLSLSHDVGVLWRARNMLKEVDAAIAANKCTYPSVFMNAVAKYPTKEALVIDGISYTFSELNRDSNRVANFFIKLGVKPHDIVPIFFENCAEFILSFLGLLKAGATAACINSSLTGRSLAHCVNVAQGNMFVFASDLAPAVKAVVSEIVGNPQLVAMGSFSTSLDWAIRFSDVEMAQASPKDVNPEVYNGVGPDALSCLIYTSGTTGFPKGAIYTHKRIVGSSKAIFQLFRLSLDDRFYTAQPLYHSAALVICFSTCMLNGMTCIVSKKFSATQCFRDCKRYNATVMQYIGEICRYLLNTPVDPSNDRNHNVRLVVGNGLRPDMYHSRTDLGLRKLVNFMRLQKELGLKFDVVKEEPVRDASGRCIECEVGEPGEMINELDPARNREFAGYYRNEEGTNKKILRNVFKEGDQWYRTGDLLKYDSYGRIYFVDRIGDTFRWKGENVSTNEVAESINTYPGVEEANVYGVAVPGKDGKAGMAAIVTNEEFKLQGLGEHIASRLPKYAVPLFIRILPAMQVTQTFKHQKVALRNDGMDPGKVSDPMFMFDESSKSYIPFGFAEYKSIVDIKAKL</sequence>
<dbReference type="SUPFAM" id="SSF56801">
    <property type="entry name" value="Acetyl-CoA synthetase-like"/>
    <property type="match status" value="1"/>
</dbReference>
<dbReference type="Gene3D" id="3.40.50.12780">
    <property type="entry name" value="N-terminal domain of ligase-like"/>
    <property type="match status" value="1"/>
</dbReference>
<dbReference type="GO" id="GO:0005324">
    <property type="term" value="F:long-chain fatty acid transmembrane transporter activity"/>
    <property type="evidence" value="ECO:0007669"/>
    <property type="project" value="TreeGrafter"/>
</dbReference>
<dbReference type="EMBL" id="QEAN01000619">
    <property type="protein sequence ID" value="TPX31382.1"/>
    <property type="molecule type" value="Genomic_DNA"/>
</dbReference>
<evidence type="ECO:0000256" key="2">
    <source>
        <dbReference type="ARBA" id="ARBA00022598"/>
    </source>
</evidence>
<dbReference type="AlphaFoldDB" id="A0A507BV31"/>
<dbReference type="InterPro" id="IPR020845">
    <property type="entry name" value="AMP-binding_CS"/>
</dbReference>
<dbReference type="STRING" id="286115.A0A507BV31"/>